<evidence type="ECO:0000313" key="1">
    <source>
        <dbReference type="EMBL" id="QYJ68924.1"/>
    </source>
</evidence>
<gene>
    <name evidence="1" type="ORF">K1I41_03300</name>
</gene>
<dbReference type="Proteomes" id="UP000825381">
    <property type="component" value="Chromosome"/>
</dbReference>
<protein>
    <submittedName>
        <fullName evidence="1">Uncharacterized protein</fullName>
    </submittedName>
</protein>
<dbReference type="RefSeq" id="WP_220641262.1">
    <property type="nucleotide sequence ID" value="NZ_CP080429.1"/>
</dbReference>
<name>A0ABX8V7V0_9FLAO</name>
<organism evidence="1 2">
    <name type="scientific">Flavobacterium litorale</name>
    <dbReference type="NCBI Taxonomy" id="2856519"/>
    <lineage>
        <taxon>Bacteria</taxon>
        <taxon>Pseudomonadati</taxon>
        <taxon>Bacteroidota</taxon>
        <taxon>Flavobacteriia</taxon>
        <taxon>Flavobacteriales</taxon>
        <taxon>Flavobacteriaceae</taxon>
        <taxon>Flavobacterium</taxon>
    </lineage>
</organism>
<dbReference type="EMBL" id="CP080429">
    <property type="protein sequence ID" value="QYJ68924.1"/>
    <property type="molecule type" value="Genomic_DNA"/>
</dbReference>
<keyword evidence="2" id="KW-1185">Reference proteome</keyword>
<reference evidence="1 2" key="1">
    <citation type="submission" date="2021-07" db="EMBL/GenBank/DDBJ databases">
        <title>Flavobacterium WSW3-B6 sp.nov, isolated from seaweed.</title>
        <authorList>
            <person name="Muhammad N."/>
            <person name="Ho H."/>
            <person name="Lee Y.-J."/>
            <person name="Nguyen T."/>
            <person name="Ho J."/>
            <person name="Kim S.-G."/>
        </authorList>
    </citation>
    <scope>NUCLEOTIDE SEQUENCE [LARGE SCALE GENOMIC DNA]</scope>
    <source>
        <strain evidence="1 2">WSW3-B6</strain>
    </source>
</reference>
<accession>A0ABX8V7V0</accession>
<evidence type="ECO:0000313" key="2">
    <source>
        <dbReference type="Proteomes" id="UP000825381"/>
    </source>
</evidence>
<proteinExistence type="predicted"/>
<sequence length="387" mass="44304">MIHFLQPLNTQKLRMAYNNDIIRFYSDNAQSAVSCTITDVFNAINVTLYPNPQGQFYFNFKPHISALVNRDNFNDTQETNIQGNQPTSFVYNTYANHSIFTQRNVTITITFDDDTTEATSYILSWLAGVQQTGNNHNFTLNDLVVQAPFKKDTTNSYYLKYWQGYPFDIPFFTTGNEVRLTNTTNLLHTDFDIAGYGDRLFVSDGRTDVSLEDVLPLAEGFNELTFSVRSGGGRAGSAQEKHITLEKIPYTCGVYLKWYNALGGYSYWLFENTYSLDRRTKHIGEIARDNNNLEDSFGRSVTLGKESQDTIRIIAELLNEDERAIVENLMDSPKVYLFTGTPFSQNSYQNWIEVSLKTSSARLKNPRQPLTNLTFDLELPQRYTQTL</sequence>